<name>A0A974HVR9_XENLA</name>
<sequence length="268" mass="30179">MEASGFSSSCAQRESFTTEDIENILFSETYEDTFGQLGAKEVYHEILRLKRKELELHLHGVSLSDYYRERKIPRGFRINNTPTIGRTNPEFCKRWCNILDRCSLDLILLVVEEVGRELRSIKSELNTFEAANTTILLSDKDTDWPGKLDIQIAKYKAELLAFKNSKRLKVQQDYKEGTIYRWQQGGALGPRRRRADWRMRRPAYRRDGSGTGSKTSDSGSGRSRSGSPQDRTPQPAAPSSSPFLGEHTQGPSEGPPRHSSAGKPPAGA</sequence>
<reference evidence="3" key="1">
    <citation type="journal article" date="2016" name="Nature">
        <title>Genome evolution in the allotetraploid frog Xenopus laevis.</title>
        <authorList>
            <person name="Session A.M."/>
            <person name="Uno Y."/>
            <person name="Kwon T."/>
            <person name="Chapman J.A."/>
            <person name="Toyoda A."/>
            <person name="Takahashi S."/>
            <person name="Fukui A."/>
            <person name="Hikosaka A."/>
            <person name="Suzuki A."/>
            <person name="Kondo M."/>
            <person name="van Heeringen S.J."/>
            <person name="Quigley I."/>
            <person name="Heinz S."/>
            <person name="Ogino H."/>
            <person name="Ochi H."/>
            <person name="Hellsten U."/>
            <person name="Lyons J.B."/>
            <person name="Simakov O."/>
            <person name="Putnam N."/>
            <person name="Stites J."/>
            <person name="Kuroki Y."/>
            <person name="Tanaka T."/>
            <person name="Michiue T."/>
            <person name="Watanabe M."/>
            <person name="Bogdanovic O."/>
            <person name="Lister R."/>
            <person name="Georgiou G."/>
            <person name="Paranjpe S.S."/>
            <person name="van Kruijsbergen I."/>
            <person name="Shu S."/>
            <person name="Carlson J."/>
            <person name="Kinoshita T."/>
            <person name="Ohta Y."/>
            <person name="Mawaribuchi S."/>
            <person name="Jenkins J."/>
            <person name="Grimwood J."/>
            <person name="Schmutz J."/>
            <person name="Mitros T."/>
            <person name="Mozaffari S.V."/>
            <person name="Suzuki Y."/>
            <person name="Haramoto Y."/>
            <person name="Yamamoto T.S."/>
            <person name="Takagi C."/>
            <person name="Heald R."/>
            <person name="Miller K."/>
            <person name="Haudenschild C."/>
            <person name="Kitzman J."/>
            <person name="Nakayama T."/>
            <person name="Izutsu Y."/>
            <person name="Robert J."/>
            <person name="Fortriede J."/>
            <person name="Burns K."/>
            <person name="Lotay V."/>
            <person name="Karimi K."/>
            <person name="Yasuoka Y."/>
            <person name="Dichmann D.S."/>
            <person name="Flajnik M.F."/>
            <person name="Houston D.W."/>
            <person name="Shendure J."/>
            <person name="DuPasquier L."/>
            <person name="Vize P.D."/>
            <person name="Zorn A.M."/>
            <person name="Ito M."/>
            <person name="Marcotte E.M."/>
            <person name="Wallingford J.B."/>
            <person name="Ito Y."/>
            <person name="Asashima M."/>
            <person name="Ueno N."/>
            <person name="Matsuda Y."/>
            <person name="Veenstra G.J."/>
            <person name="Fujiyama A."/>
            <person name="Harland R.M."/>
            <person name="Taira M."/>
            <person name="Rokhsar D.S."/>
        </authorList>
    </citation>
    <scope>NUCLEOTIDE SEQUENCE [LARGE SCALE GENOMIC DNA]</scope>
    <source>
        <strain evidence="3">J</strain>
    </source>
</reference>
<feature type="region of interest" description="Disordered" evidence="1">
    <location>
        <begin position="190"/>
        <end position="268"/>
    </location>
</feature>
<evidence type="ECO:0000313" key="3">
    <source>
        <dbReference type="Proteomes" id="UP000694892"/>
    </source>
</evidence>
<organism evidence="2 3">
    <name type="scientific">Xenopus laevis</name>
    <name type="common">African clawed frog</name>
    <dbReference type="NCBI Taxonomy" id="8355"/>
    <lineage>
        <taxon>Eukaryota</taxon>
        <taxon>Metazoa</taxon>
        <taxon>Chordata</taxon>
        <taxon>Craniata</taxon>
        <taxon>Vertebrata</taxon>
        <taxon>Euteleostomi</taxon>
        <taxon>Amphibia</taxon>
        <taxon>Batrachia</taxon>
        <taxon>Anura</taxon>
        <taxon>Pipoidea</taxon>
        <taxon>Pipidae</taxon>
        <taxon>Xenopodinae</taxon>
        <taxon>Xenopus</taxon>
        <taxon>Xenopus</taxon>
    </lineage>
</organism>
<accession>A0A974HVR9</accession>
<dbReference type="EMBL" id="CM004469">
    <property type="protein sequence ID" value="OCT91741.1"/>
    <property type="molecule type" value="Genomic_DNA"/>
</dbReference>
<proteinExistence type="predicted"/>
<evidence type="ECO:0000256" key="1">
    <source>
        <dbReference type="SAM" id="MobiDB-lite"/>
    </source>
</evidence>
<evidence type="ECO:0000313" key="2">
    <source>
        <dbReference type="EMBL" id="OCT91741.1"/>
    </source>
</evidence>
<feature type="compositionally biased region" description="Basic and acidic residues" evidence="1">
    <location>
        <begin position="196"/>
        <end position="208"/>
    </location>
</feature>
<protein>
    <submittedName>
        <fullName evidence="2">Uncharacterized protein</fullName>
    </submittedName>
</protein>
<feature type="compositionally biased region" description="Polar residues" evidence="1">
    <location>
        <begin position="228"/>
        <end position="242"/>
    </location>
</feature>
<dbReference type="AlphaFoldDB" id="A0A974HVR9"/>
<gene>
    <name evidence="2" type="ORF">XELAEV_18014806mg</name>
</gene>
<dbReference type="Proteomes" id="UP000694892">
    <property type="component" value="Chromosome 2S"/>
</dbReference>
<feature type="compositionally biased region" description="Low complexity" evidence="1">
    <location>
        <begin position="212"/>
        <end position="227"/>
    </location>
</feature>